<dbReference type="InterPro" id="IPR029753">
    <property type="entry name" value="D-isomer_DH_CS"/>
</dbReference>
<dbReference type="RefSeq" id="WP_092124213.1">
    <property type="nucleotide sequence ID" value="NZ_FNTH01000001.1"/>
</dbReference>
<dbReference type="InterPro" id="IPR029752">
    <property type="entry name" value="D-isomer_DH_CS1"/>
</dbReference>
<dbReference type="Proteomes" id="UP000198992">
    <property type="component" value="Unassembled WGS sequence"/>
</dbReference>
<dbReference type="GO" id="GO:0051287">
    <property type="term" value="F:NAD binding"/>
    <property type="evidence" value="ECO:0007669"/>
    <property type="project" value="InterPro"/>
</dbReference>
<evidence type="ECO:0000313" key="9">
    <source>
        <dbReference type="Proteomes" id="UP000198992"/>
    </source>
</evidence>
<dbReference type="PROSITE" id="PS00671">
    <property type="entry name" value="D_2_HYDROXYACID_DH_3"/>
    <property type="match status" value="1"/>
</dbReference>
<evidence type="ECO:0000256" key="2">
    <source>
        <dbReference type="ARBA" id="ARBA00022605"/>
    </source>
</evidence>
<dbReference type="PANTHER" id="PTHR42789:SF1">
    <property type="entry name" value="D-ISOMER SPECIFIC 2-HYDROXYACID DEHYDROGENASE FAMILY PROTEIN (AFU_ORTHOLOGUE AFUA_6G10090)"/>
    <property type="match status" value="1"/>
</dbReference>
<name>A0A1H5G374_9BRAD</name>
<dbReference type="InterPro" id="IPR050857">
    <property type="entry name" value="D-2-hydroxyacid_DH"/>
</dbReference>
<dbReference type="CDD" id="cd12169">
    <property type="entry name" value="PGDH_like_1"/>
    <property type="match status" value="1"/>
</dbReference>
<accession>A0A1H5G374</accession>
<keyword evidence="4" id="KW-0520">NAD</keyword>
<organism evidence="8 9">
    <name type="scientific">Bradyrhizobium erythrophlei</name>
    <dbReference type="NCBI Taxonomy" id="1437360"/>
    <lineage>
        <taxon>Bacteria</taxon>
        <taxon>Pseudomonadati</taxon>
        <taxon>Pseudomonadota</taxon>
        <taxon>Alphaproteobacteria</taxon>
        <taxon>Hyphomicrobiales</taxon>
        <taxon>Nitrobacteraceae</taxon>
        <taxon>Bradyrhizobium</taxon>
    </lineage>
</organism>
<dbReference type="InterPro" id="IPR006140">
    <property type="entry name" value="D-isomer_DH_NAD-bd"/>
</dbReference>
<dbReference type="SUPFAM" id="SSF51735">
    <property type="entry name" value="NAD(P)-binding Rossmann-fold domains"/>
    <property type="match status" value="1"/>
</dbReference>
<dbReference type="PANTHER" id="PTHR42789">
    <property type="entry name" value="D-ISOMER SPECIFIC 2-HYDROXYACID DEHYDROGENASE FAMILY PROTEIN (AFU_ORTHOLOGUE AFUA_6G10090)"/>
    <property type="match status" value="1"/>
</dbReference>
<dbReference type="GO" id="GO:0008652">
    <property type="term" value="P:amino acid biosynthetic process"/>
    <property type="evidence" value="ECO:0007669"/>
    <property type="project" value="UniProtKB-KW"/>
</dbReference>
<dbReference type="AlphaFoldDB" id="A0A1H5G374"/>
<dbReference type="FunFam" id="3.40.50.720:FF:000203">
    <property type="entry name" value="D-3-phosphoglycerate dehydrogenase (SerA)"/>
    <property type="match status" value="1"/>
</dbReference>
<keyword evidence="3 5" id="KW-0560">Oxidoreductase</keyword>
<reference evidence="8 9" key="1">
    <citation type="submission" date="2016-10" db="EMBL/GenBank/DDBJ databases">
        <authorList>
            <person name="de Groot N.N."/>
        </authorList>
    </citation>
    <scope>NUCLEOTIDE SEQUENCE [LARGE SCALE GENOMIC DNA]</scope>
    <source>
        <strain evidence="8 9">MT12</strain>
    </source>
</reference>
<evidence type="ECO:0000313" key="8">
    <source>
        <dbReference type="EMBL" id="SEE10097.1"/>
    </source>
</evidence>
<dbReference type="Pfam" id="PF02826">
    <property type="entry name" value="2-Hacid_dh_C"/>
    <property type="match status" value="1"/>
</dbReference>
<evidence type="ECO:0000256" key="1">
    <source>
        <dbReference type="ARBA" id="ARBA00005854"/>
    </source>
</evidence>
<evidence type="ECO:0000256" key="5">
    <source>
        <dbReference type="RuleBase" id="RU003719"/>
    </source>
</evidence>
<evidence type="ECO:0000259" key="6">
    <source>
        <dbReference type="Pfam" id="PF00389"/>
    </source>
</evidence>
<dbReference type="SUPFAM" id="SSF52283">
    <property type="entry name" value="Formate/glycerate dehydrogenase catalytic domain-like"/>
    <property type="match status" value="1"/>
</dbReference>
<dbReference type="InterPro" id="IPR006139">
    <property type="entry name" value="D-isomer_2_OHA_DH_cat_dom"/>
</dbReference>
<protein>
    <submittedName>
        <fullName evidence="8">Lactate dehydrogenase</fullName>
    </submittedName>
</protein>
<dbReference type="Gene3D" id="3.40.50.720">
    <property type="entry name" value="NAD(P)-binding Rossmann-like Domain"/>
    <property type="match status" value="2"/>
</dbReference>
<sequence length="322" mass="34863">MTPTESTVKVAILDDYQNAGLQMADWSPLAGRATITVFNDHLDDPDALAARLAPFEVVCVMRERTPLTRSILERLPRLRLIASTGFVNASIDIRAAHERGIAVAHTGYESTPTIEMTWALILASARHIAAESASLRSGGWQRSIGNDLKGKTLGVLGLGNIGGEVARIGQAFGMRVIAWSENLTAEKAAAAGAEHVQKNELFRQSDVLTIHLILSRRSRRLVGAAELALMKPTAWLVNAARGPIVDEGALISALREHRIAGAAVDVFDVEPLPIDHPYRSLDNMLATPHIGYVSQNLYRTFYGDTVKNIVAWLDGSAFQTGA</sequence>
<evidence type="ECO:0000256" key="3">
    <source>
        <dbReference type="ARBA" id="ARBA00023002"/>
    </source>
</evidence>
<evidence type="ECO:0000256" key="4">
    <source>
        <dbReference type="ARBA" id="ARBA00023027"/>
    </source>
</evidence>
<keyword evidence="2" id="KW-0028">Amino-acid biosynthesis</keyword>
<dbReference type="OrthoDB" id="9793626at2"/>
<dbReference type="Pfam" id="PF00389">
    <property type="entry name" value="2-Hacid_dh"/>
    <property type="match status" value="1"/>
</dbReference>
<feature type="domain" description="D-isomer specific 2-hydroxyacid dehydrogenase NAD-binding" evidence="7">
    <location>
        <begin position="119"/>
        <end position="291"/>
    </location>
</feature>
<proteinExistence type="inferred from homology"/>
<feature type="domain" description="D-isomer specific 2-hydroxyacid dehydrogenase catalytic" evidence="6">
    <location>
        <begin position="34"/>
        <end position="316"/>
    </location>
</feature>
<dbReference type="InterPro" id="IPR036291">
    <property type="entry name" value="NAD(P)-bd_dom_sf"/>
</dbReference>
<dbReference type="PROSITE" id="PS00065">
    <property type="entry name" value="D_2_HYDROXYACID_DH_1"/>
    <property type="match status" value="1"/>
</dbReference>
<dbReference type="EMBL" id="FNTH01000001">
    <property type="protein sequence ID" value="SEE10097.1"/>
    <property type="molecule type" value="Genomic_DNA"/>
</dbReference>
<evidence type="ECO:0000259" key="7">
    <source>
        <dbReference type="Pfam" id="PF02826"/>
    </source>
</evidence>
<gene>
    <name evidence="8" type="ORF">SAMN05444164_6904</name>
</gene>
<dbReference type="GO" id="GO:0016616">
    <property type="term" value="F:oxidoreductase activity, acting on the CH-OH group of donors, NAD or NADP as acceptor"/>
    <property type="evidence" value="ECO:0007669"/>
    <property type="project" value="InterPro"/>
</dbReference>
<comment type="similarity">
    <text evidence="1 5">Belongs to the D-isomer specific 2-hydroxyacid dehydrogenase family.</text>
</comment>